<proteinExistence type="predicted"/>
<evidence type="ECO:0000256" key="4">
    <source>
        <dbReference type="SAM" id="Phobius"/>
    </source>
</evidence>
<sequence length="710" mass="77977">MSSQLVNPANPYAAENFSDRQNEMFLVFARLFGGGLKDDQLISALKELTKLFEEDPDCVKKGERSIFDHLDDDCLDTMMRHHDLRESPEVRKQTMVATAAFLKANGERGANQMRKFFYRRMKRRTYDDYIICFCAAAGLFPIAGDFMADLFLHEGFLYNLGNLMNHKWKSRKVETALLEMLRVACYHPICLGAVRKYCLEWLEEMETQPTEEAVAASLIADPDFNGHTGSIARRRHCEHVKNLAGLVLLQLWSASPEPSSLKPPESQKPTTTNLDGKDQATAKIESLSVRFIELLVQGDPEYTQHSVEGIAYATLQPSVREALAHNPQALRRLVEVLKSEPPKSPIVYAGLSIFAHLTAYQPVETEEQKRLQQLRAYANAAGKLQPNPLIDDTHVEERCKLVFEAGVTPVLITHGKNGSPAALSLVVSIIGSLAKTSALRGQLAQQGAVRLLISAWEMLADSDNAARRRTAEALARILISINPTLVFRQMPQTAAVRPLATLLRPDPDAEVRNLLPTFESLLALTNLASTDNETRKVIVRTSWDDIEELLFSNNARICTATTELICNLVQSPDEAAALFGDGTTPGKADNRVKIIVALADAEDVKTRSAAGGALASLACHESVVRRILGQPRGVAIILGLCRDDDEGLRHRGAVVVQNMVSHEGEVGKLAREGLTKAGAVEALTECAKKSRSAEVVQAVVGALELLLKAG</sequence>
<feature type="transmembrane region" description="Helical" evidence="4">
    <location>
        <begin position="129"/>
        <end position="152"/>
    </location>
</feature>
<dbReference type="PANTHER" id="PTHR45994">
    <property type="entry name" value="FI21225P1"/>
    <property type="match status" value="1"/>
</dbReference>
<feature type="region of interest" description="Disordered" evidence="3">
    <location>
        <begin position="257"/>
        <end position="277"/>
    </location>
</feature>
<evidence type="ECO:0000256" key="1">
    <source>
        <dbReference type="ARBA" id="ARBA00004496"/>
    </source>
</evidence>
<dbReference type="Proteomes" id="UP001583172">
    <property type="component" value="Unassembled WGS sequence"/>
</dbReference>
<evidence type="ECO:0000256" key="3">
    <source>
        <dbReference type="SAM" id="MobiDB-lite"/>
    </source>
</evidence>
<evidence type="ECO:0000256" key="2">
    <source>
        <dbReference type="ARBA" id="ARBA00022490"/>
    </source>
</evidence>
<dbReference type="InterPro" id="IPR016024">
    <property type="entry name" value="ARM-type_fold"/>
</dbReference>
<evidence type="ECO:0000259" key="5">
    <source>
        <dbReference type="Pfam" id="PF11701"/>
    </source>
</evidence>
<protein>
    <recommendedName>
        <fullName evidence="5">UNC-45/Cro1/She4 central domain-containing protein</fullName>
    </recommendedName>
</protein>
<feature type="domain" description="UNC-45/Cro1/She4 central" evidence="5">
    <location>
        <begin position="73"/>
        <end position="248"/>
    </location>
</feature>
<keyword evidence="2" id="KW-0963">Cytoplasm</keyword>
<name>A0ABR3V7E8_HUMIN</name>
<dbReference type="PANTHER" id="PTHR45994:SF1">
    <property type="entry name" value="FI21225P1"/>
    <property type="match status" value="1"/>
</dbReference>
<dbReference type="InterPro" id="IPR011989">
    <property type="entry name" value="ARM-like"/>
</dbReference>
<evidence type="ECO:0000313" key="7">
    <source>
        <dbReference type="Proteomes" id="UP001583172"/>
    </source>
</evidence>
<feature type="compositionally biased region" description="Low complexity" evidence="3">
    <location>
        <begin position="257"/>
        <end position="269"/>
    </location>
</feature>
<gene>
    <name evidence="6" type="ORF">VTJ49DRAFT_3489</name>
</gene>
<dbReference type="Pfam" id="PF11701">
    <property type="entry name" value="UNC45-central"/>
    <property type="match status" value="1"/>
</dbReference>
<dbReference type="Gene3D" id="1.25.10.10">
    <property type="entry name" value="Leucine-rich Repeat Variant"/>
    <property type="match status" value="1"/>
</dbReference>
<dbReference type="SUPFAM" id="SSF48371">
    <property type="entry name" value="ARM repeat"/>
    <property type="match status" value="1"/>
</dbReference>
<comment type="subcellular location">
    <subcellularLocation>
        <location evidence="1">Cytoplasm</location>
    </subcellularLocation>
</comment>
<keyword evidence="4" id="KW-0812">Transmembrane</keyword>
<comment type="caution">
    <text evidence="6">The sequence shown here is derived from an EMBL/GenBank/DDBJ whole genome shotgun (WGS) entry which is preliminary data.</text>
</comment>
<reference evidence="6 7" key="1">
    <citation type="journal article" date="2024" name="Commun. Biol.">
        <title>Comparative genomic analysis of thermophilic fungi reveals convergent evolutionary adaptations and gene losses.</title>
        <authorList>
            <person name="Steindorff A.S."/>
            <person name="Aguilar-Pontes M.V."/>
            <person name="Robinson A.J."/>
            <person name="Andreopoulos B."/>
            <person name="LaButti K."/>
            <person name="Kuo A."/>
            <person name="Mondo S."/>
            <person name="Riley R."/>
            <person name="Otillar R."/>
            <person name="Haridas S."/>
            <person name="Lipzen A."/>
            <person name="Grimwood J."/>
            <person name="Schmutz J."/>
            <person name="Clum A."/>
            <person name="Reid I.D."/>
            <person name="Moisan M.C."/>
            <person name="Butler G."/>
            <person name="Nguyen T.T.M."/>
            <person name="Dewar K."/>
            <person name="Conant G."/>
            <person name="Drula E."/>
            <person name="Henrissat B."/>
            <person name="Hansel C."/>
            <person name="Singer S."/>
            <person name="Hutchinson M.I."/>
            <person name="de Vries R.P."/>
            <person name="Natvig D.O."/>
            <person name="Powell A.J."/>
            <person name="Tsang A."/>
            <person name="Grigoriev I.V."/>
        </authorList>
    </citation>
    <scope>NUCLEOTIDE SEQUENCE [LARGE SCALE GENOMIC DNA]</scope>
    <source>
        <strain evidence="6 7">CBS 620.91</strain>
    </source>
</reference>
<keyword evidence="4" id="KW-0472">Membrane</keyword>
<keyword evidence="4" id="KW-1133">Transmembrane helix</keyword>
<organism evidence="6 7">
    <name type="scientific">Humicola insolens</name>
    <name type="common">Soft-rot fungus</name>
    <dbReference type="NCBI Taxonomy" id="85995"/>
    <lineage>
        <taxon>Eukaryota</taxon>
        <taxon>Fungi</taxon>
        <taxon>Dikarya</taxon>
        <taxon>Ascomycota</taxon>
        <taxon>Pezizomycotina</taxon>
        <taxon>Sordariomycetes</taxon>
        <taxon>Sordariomycetidae</taxon>
        <taxon>Sordariales</taxon>
        <taxon>Chaetomiaceae</taxon>
        <taxon>Mycothermus</taxon>
    </lineage>
</organism>
<keyword evidence="7" id="KW-1185">Reference proteome</keyword>
<evidence type="ECO:0000313" key="6">
    <source>
        <dbReference type="EMBL" id="KAL1837714.1"/>
    </source>
</evidence>
<accession>A0ABR3V7E8</accession>
<dbReference type="EMBL" id="JAZGSY010000269">
    <property type="protein sequence ID" value="KAL1837714.1"/>
    <property type="molecule type" value="Genomic_DNA"/>
</dbReference>
<dbReference type="InterPro" id="IPR024660">
    <property type="entry name" value="UCS_central_dom"/>
</dbReference>